<reference evidence="2 3" key="1">
    <citation type="submission" date="2017-08" db="EMBL/GenBank/DDBJ databases">
        <authorList>
            <person name="de Groot N.N."/>
        </authorList>
    </citation>
    <scope>NUCLEOTIDE SEQUENCE [LARGE SCALE GENOMIC DNA]</scope>
    <source>
        <strain evidence="2 3">JC228</strain>
    </source>
</reference>
<evidence type="ECO:0000313" key="3">
    <source>
        <dbReference type="Proteomes" id="UP000219546"/>
    </source>
</evidence>
<evidence type="ECO:0000313" key="2">
    <source>
        <dbReference type="EMBL" id="SNX70731.1"/>
    </source>
</evidence>
<organism evidence="2 3">
    <name type="scientific">Bacillus oleivorans</name>
    <dbReference type="NCBI Taxonomy" id="1448271"/>
    <lineage>
        <taxon>Bacteria</taxon>
        <taxon>Bacillati</taxon>
        <taxon>Bacillota</taxon>
        <taxon>Bacilli</taxon>
        <taxon>Bacillales</taxon>
        <taxon>Bacillaceae</taxon>
        <taxon>Bacillus</taxon>
    </lineage>
</organism>
<keyword evidence="1" id="KW-0175">Coiled coil</keyword>
<accession>A0A285CT58</accession>
<dbReference type="Proteomes" id="UP000219546">
    <property type="component" value="Unassembled WGS sequence"/>
</dbReference>
<sequence>MRKQKVDFLELVRKNKEDLLRDKELLEKIEDRIEERQVNGDKKFENAGMGRK</sequence>
<dbReference type="Pfam" id="PF13040">
    <property type="entry name" value="Fur_reg_FbpB"/>
    <property type="match status" value="1"/>
</dbReference>
<evidence type="ECO:0000256" key="1">
    <source>
        <dbReference type="SAM" id="Coils"/>
    </source>
</evidence>
<feature type="coiled-coil region" evidence="1">
    <location>
        <begin position="9"/>
        <end position="36"/>
    </location>
</feature>
<dbReference type="EMBL" id="OAOP01000004">
    <property type="protein sequence ID" value="SNX70731.1"/>
    <property type="molecule type" value="Genomic_DNA"/>
</dbReference>
<proteinExistence type="predicted"/>
<name>A0A285CT58_9BACI</name>
<dbReference type="AlphaFoldDB" id="A0A285CT58"/>
<dbReference type="RefSeq" id="WP_097158687.1">
    <property type="nucleotide sequence ID" value="NZ_JBEPMQ010000006.1"/>
</dbReference>
<keyword evidence="3" id="KW-1185">Reference proteome</keyword>
<protein>
    <submittedName>
        <fullName evidence="2">Fur-regulated basic protein B</fullName>
    </submittedName>
</protein>
<gene>
    <name evidence="2" type="ORF">SAMN05877753_104299</name>
</gene>
<dbReference type="InterPro" id="IPR025004">
    <property type="entry name" value="SenN/SenS"/>
</dbReference>